<evidence type="ECO:0000313" key="4">
    <source>
        <dbReference type="EMBL" id="TYJ57542.1"/>
    </source>
</evidence>
<name>A0A5D3B3E0_9TREE</name>
<dbReference type="EMBL" id="NIDF01000011">
    <property type="protein sequence ID" value="TYJ57542.1"/>
    <property type="molecule type" value="Genomic_DNA"/>
</dbReference>
<dbReference type="GO" id="GO:0060963">
    <property type="term" value="P:positive regulation of ribosomal protein gene transcription by RNA polymerase II"/>
    <property type="evidence" value="ECO:0007669"/>
    <property type="project" value="TreeGrafter"/>
</dbReference>
<dbReference type="InterPro" id="IPR052146">
    <property type="entry name" value="HOT1"/>
</dbReference>
<dbReference type="InterPro" id="IPR038279">
    <property type="entry name" value="Ndc10_dom2_sf"/>
</dbReference>
<dbReference type="GO" id="GO:0000981">
    <property type="term" value="F:DNA-binding transcription factor activity, RNA polymerase II-specific"/>
    <property type="evidence" value="ECO:0007669"/>
    <property type="project" value="TreeGrafter"/>
</dbReference>
<dbReference type="PANTHER" id="PTHR37784">
    <property type="entry name" value="PROTEIN MSN1"/>
    <property type="match status" value="1"/>
</dbReference>
<feature type="region of interest" description="Disordered" evidence="1">
    <location>
        <begin position="322"/>
        <end position="362"/>
    </location>
</feature>
<feature type="compositionally biased region" description="Low complexity" evidence="1">
    <location>
        <begin position="324"/>
        <end position="346"/>
    </location>
</feature>
<dbReference type="Proteomes" id="UP000322245">
    <property type="component" value="Unassembled WGS sequence"/>
</dbReference>
<sequence>MQYGTLLRAREVERCPVAFLGLMLFARFHMSPGKESEQFLNSAVSFPSFKQRADWYRIPLFATPQTGFGRLQYATLNASVRNALNDVGIHCDASTHTSRKWGAQMCEEGGAAEEDISRHGRWVTKVVEVVYLSKFPIKALRVMAGFPKKQGSYYLPRYIEVPKELLDLVFPWVDGAISELEDPNRHETDKAGFAFVNFVHCLRESFLQDAPHLKRLFPDLYVWRNPIFQNPLFTDFEERALAVSESEHLSVNSVVSQAMPELADCLITNFRGVFDHLDRLSENQSLFGEQMHDMQLQRADARDNDRYQHVLDTIGRAIQELAGSSSSSSMTAPIRSSSQSPLPASSRTTVPQPATSQSAVPQPAMLTHKMCRSVINVVDLWEEYVIGRNGRMPVREMSELPDFKRDATEKRFFQRRTPIYDKVRGLASERRITETDAALLLETFRSARNMGLNKLSDTLKSAEKGALQIDI</sequence>
<evidence type="ECO:0000313" key="5">
    <source>
        <dbReference type="Proteomes" id="UP000322245"/>
    </source>
</evidence>
<accession>A0A5D3B3E0</accession>
<dbReference type="PANTHER" id="PTHR37784:SF2">
    <property type="entry name" value="HIGH-OSMOLARITY-INDUCED TRANSCRIPTION PROTEIN 1"/>
    <property type="match status" value="1"/>
</dbReference>
<dbReference type="Pfam" id="PF12550">
    <property type="entry name" value="GCR1_C"/>
    <property type="match status" value="1"/>
</dbReference>
<dbReference type="AlphaFoldDB" id="A0A5D3B3E0"/>
<organism evidence="4 5">
    <name type="scientific">Cryptococcus floricola</name>
    <dbReference type="NCBI Taxonomy" id="2591691"/>
    <lineage>
        <taxon>Eukaryota</taxon>
        <taxon>Fungi</taxon>
        <taxon>Dikarya</taxon>
        <taxon>Basidiomycota</taxon>
        <taxon>Agaricomycotina</taxon>
        <taxon>Tremellomycetes</taxon>
        <taxon>Tremellales</taxon>
        <taxon>Cryptococcaceae</taxon>
        <taxon>Cryptococcus</taxon>
    </lineage>
</organism>
<reference evidence="4 5" key="1">
    <citation type="submission" date="2017-05" db="EMBL/GenBank/DDBJ databases">
        <title>The Genome Sequence of Tsuchiyaea wingfieldii DSM 27421.</title>
        <authorList>
            <person name="Cuomo C."/>
            <person name="Passer A."/>
            <person name="Billmyre B."/>
            <person name="Heitman J."/>
        </authorList>
    </citation>
    <scope>NUCLEOTIDE SEQUENCE [LARGE SCALE GENOMIC DNA]</scope>
    <source>
        <strain evidence="4 5">DSM 27421</strain>
    </source>
</reference>
<keyword evidence="5" id="KW-1185">Reference proteome</keyword>
<dbReference type="InterPro" id="IPR022210">
    <property type="entry name" value="TF_GCR1-like"/>
</dbReference>
<feature type="compositionally biased region" description="Polar residues" evidence="1">
    <location>
        <begin position="347"/>
        <end position="360"/>
    </location>
</feature>
<comment type="caution">
    <text evidence="4">The sequence shown here is derived from an EMBL/GenBank/DDBJ whole genome shotgun (WGS) entry which is preliminary data.</text>
</comment>
<proteinExistence type="predicted"/>
<dbReference type="GO" id="GO:0000978">
    <property type="term" value="F:RNA polymerase II cis-regulatory region sequence-specific DNA binding"/>
    <property type="evidence" value="ECO:0007669"/>
    <property type="project" value="TreeGrafter"/>
</dbReference>
<evidence type="ECO:0008006" key="6">
    <source>
        <dbReference type="Google" id="ProtNLM"/>
    </source>
</evidence>
<gene>
    <name evidence="4" type="ORF">B9479_001624</name>
</gene>
<evidence type="ECO:0000259" key="3">
    <source>
        <dbReference type="Pfam" id="PF16787"/>
    </source>
</evidence>
<dbReference type="InterPro" id="IPR031872">
    <property type="entry name" value="NDC10_II"/>
</dbReference>
<evidence type="ECO:0000259" key="2">
    <source>
        <dbReference type="Pfam" id="PF12550"/>
    </source>
</evidence>
<dbReference type="Pfam" id="PF16787">
    <property type="entry name" value="NDC10_II"/>
    <property type="match status" value="1"/>
</dbReference>
<evidence type="ECO:0000256" key="1">
    <source>
        <dbReference type="SAM" id="MobiDB-lite"/>
    </source>
</evidence>
<feature type="domain" description="Transcription activator GCR1-like" evidence="2">
    <location>
        <begin position="369"/>
        <end position="445"/>
    </location>
</feature>
<dbReference type="Gene3D" id="1.10.443.20">
    <property type="entry name" value="Centromere DNA-binding protein complex CBF3 subunit, domain 2"/>
    <property type="match status" value="1"/>
</dbReference>
<protein>
    <recommendedName>
        <fullName evidence="6">Ndc10 domain-containing protein</fullName>
    </recommendedName>
</protein>
<dbReference type="SUPFAM" id="SSF56349">
    <property type="entry name" value="DNA breaking-rejoining enzymes"/>
    <property type="match status" value="1"/>
</dbReference>
<dbReference type="InterPro" id="IPR011010">
    <property type="entry name" value="DNA_brk_join_enz"/>
</dbReference>
<feature type="domain" description="Ndc10" evidence="3">
    <location>
        <begin position="2"/>
        <end position="233"/>
    </location>
</feature>